<feature type="domain" description="AIG1-type G" evidence="4">
    <location>
        <begin position="7"/>
        <end position="120"/>
    </location>
</feature>
<reference evidence="5 6" key="1">
    <citation type="submission" date="2024-04" db="EMBL/GenBank/DDBJ databases">
        <authorList>
            <consortium name="Genoscope - CEA"/>
            <person name="William W."/>
        </authorList>
    </citation>
    <scope>NUCLEOTIDE SEQUENCE [LARGE SCALE GENOMIC DNA]</scope>
</reference>
<dbReference type="AlphaFoldDB" id="A0AAV2IAE0"/>
<evidence type="ECO:0000256" key="1">
    <source>
        <dbReference type="ARBA" id="ARBA00008535"/>
    </source>
</evidence>
<evidence type="ECO:0000256" key="3">
    <source>
        <dbReference type="ARBA" id="ARBA00023134"/>
    </source>
</evidence>
<name>A0AAV2IAE0_LYMST</name>
<dbReference type="InterPro" id="IPR045058">
    <property type="entry name" value="GIMA/IAN/Toc"/>
</dbReference>
<comment type="similarity">
    <text evidence="1">Belongs to the TRAFAC class TrmE-Era-EngA-EngB-Septin-like GTPase superfamily. AIG1/Toc34/Toc159-like paraseptin GTPase family. IAN subfamily.</text>
</comment>
<dbReference type="EMBL" id="CAXITT010000483">
    <property type="protein sequence ID" value="CAL1542385.1"/>
    <property type="molecule type" value="Genomic_DNA"/>
</dbReference>
<evidence type="ECO:0000313" key="5">
    <source>
        <dbReference type="EMBL" id="CAL1542385.1"/>
    </source>
</evidence>
<dbReference type="PANTHER" id="PTHR10903:SF184">
    <property type="entry name" value="GTP-BINDING PROTEIN A"/>
    <property type="match status" value="1"/>
</dbReference>
<dbReference type="Proteomes" id="UP001497497">
    <property type="component" value="Unassembled WGS sequence"/>
</dbReference>
<accession>A0AAV2IAE0</accession>
<gene>
    <name evidence="5" type="ORF">GSLYS_00015979001</name>
</gene>
<dbReference type="InterPro" id="IPR006703">
    <property type="entry name" value="G_AIG1"/>
</dbReference>
<evidence type="ECO:0000313" key="6">
    <source>
        <dbReference type="Proteomes" id="UP001497497"/>
    </source>
</evidence>
<keyword evidence="2" id="KW-0547">Nucleotide-binding</keyword>
<dbReference type="Gene3D" id="3.40.50.300">
    <property type="entry name" value="P-loop containing nucleotide triphosphate hydrolases"/>
    <property type="match status" value="1"/>
</dbReference>
<evidence type="ECO:0000259" key="4">
    <source>
        <dbReference type="PROSITE" id="PS51720"/>
    </source>
</evidence>
<organism evidence="5 6">
    <name type="scientific">Lymnaea stagnalis</name>
    <name type="common">Great pond snail</name>
    <name type="synonym">Helix stagnalis</name>
    <dbReference type="NCBI Taxonomy" id="6523"/>
    <lineage>
        <taxon>Eukaryota</taxon>
        <taxon>Metazoa</taxon>
        <taxon>Spiralia</taxon>
        <taxon>Lophotrochozoa</taxon>
        <taxon>Mollusca</taxon>
        <taxon>Gastropoda</taxon>
        <taxon>Heterobranchia</taxon>
        <taxon>Euthyneura</taxon>
        <taxon>Panpulmonata</taxon>
        <taxon>Hygrophila</taxon>
        <taxon>Lymnaeoidea</taxon>
        <taxon>Lymnaeidae</taxon>
        <taxon>Lymnaea</taxon>
    </lineage>
</organism>
<dbReference type="PROSITE" id="PS51720">
    <property type="entry name" value="G_AIG1"/>
    <property type="match status" value="1"/>
</dbReference>
<sequence>MAFFDFENSLDMLLIGRAGNGKSSTGNKFLGRETFLSSSDTQSTTVQAQFDFCEFEGNVLKVVDCPGLGDTRVGVEDDAKQLVDALRTAIANNPKGFHAILYIVRFKPCKPSKLWWVKIL</sequence>
<evidence type="ECO:0000256" key="2">
    <source>
        <dbReference type="ARBA" id="ARBA00022741"/>
    </source>
</evidence>
<dbReference type="GO" id="GO:0005525">
    <property type="term" value="F:GTP binding"/>
    <property type="evidence" value="ECO:0007669"/>
    <property type="project" value="UniProtKB-KW"/>
</dbReference>
<dbReference type="SUPFAM" id="SSF52540">
    <property type="entry name" value="P-loop containing nucleoside triphosphate hydrolases"/>
    <property type="match status" value="1"/>
</dbReference>
<dbReference type="PANTHER" id="PTHR10903">
    <property type="entry name" value="GTPASE, IMAP FAMILY MEMBER-RELATED"/>
    <property type="match status" value="1"/>
</dbReference>
<comment type="caution">
    <text evidence="5">The sequence shown here is derived from an EMBL/GenBank/DDBJ whole genome shotgun (WGS) entry which is preliminary data.</text>
</comment>
<keyword evidence="3" id="KW-0342">GTP-binding</keyword>
<proteinExistence type="inferred from homology"/>
<dbReference type="Pfam" id="PF04548">
    <property type="entry name" value="AIG1"/>
    <property type="match status" value="1"/>
</dbReference>
<protein>
    <recommendedName>
        <fullName evidence="4">AIG1-type G domain-containing protein</fullName>
    </recommendedName>
</protein>
<keyword evidence="6" id="KW-1185">Reference proteome</keyword>
<dbReference type="InterPro" id="IPR027417">
    <property type="entry name" value="P-loop_NTPase"/>
</dbReference>